<dbReference type="EMBL" id="SNRY01001327">
    <property type="protein sequence ID" value="KAA6331773.1"/>
    <property type="molecule type" value="Genomic_DNA"/>
</dbReference>
<comment type="caution">
    <text evidence="2">The sequence shown here is derived from an EMBL/GenBank/DDBJ whole genome shotgun (WGS) entry which is preliminary data.</text>
</comment>
<protein>
    <recommendedName>
        <fullName evidence="3">CopG family transcriptional regulator</fullName>
    </recommendedName>
</protein>
<feature type="region of interest" description="Disordered" evidence="1">
    <location>
        <begin position="68"/>
        <end position="89"/>
    </location>
</feature>
<reference evidence="2" key="1">
    <citation type="submission" date="2019-03" db="EMBL/GenBank/DDBJ databases">
        <title>Single cell metagenomics reveals metabolic interactions within the superorganism composed of flagellate Streblomastix strix and complex community of Bacteroidetes bacteria on its surface.</title>
        <authorList>
            <person name="Treitli S.C."/>
            <person name="Kolisko M."/>
            <person name="Husnik F."/>
            <person name="Keeling P."/>
            <person name="Hampl V."/>
        </authorList>
    </citation>
    <scope>NUCLEOTIDE SEQUENCE</scope>
    <source>
        <strain evidence="2">STM</strain>
    </source>
</reference>
<evidence type="ECO:0008006" key="3">
    <source>
        <dbReference type="Google" id="ProtNLM"/>
    </source>
</evidence>
<name>A0A5J4RFS7_9ZZZZ</name>
<evidence type="ECO:0000256" key="1">
    <source>
        <dbReference type="SAM" id="MobiDB-lite"/>
    </source>
</evidence>
<gene>
    <name evidence="2" type="ORF">EZS27_019654</name>
</gene>
<organism evidence="2">
    <name type="scientific">termite gut metagenome</name>
    <dbReference type="NCBI Taxonomy" id="433724"/>
    <lineage>
        <taxon>unclassified sequences</taxon>
        <taxon>metagenomes</taxon>
        <taxon>organismal metagenomes</taxon>
    </lineage>
</organism>
<evidence type="ECO:0000313" key="2">
    <source>
        <dbReference type="EMBL" id="KAA6331773.1"/>
    </source>
</evidence>
<proteinExistence type="predicted"/>
<dbReference type="AlphaFoldDB" id="A0A5J4RFS7"/>
<accession>A0A5J4RFS7</accession>
<sequence>MSVTAYINPGQSTLINLSESLANDLSVLAAAKGVSLEECITDALMERVEEIEDRVLVMLSNDPEANELLSEEESSGFREWLRNKSKRRR</sequence>